<protein>
    <submittedName>
        <fullName evidence="2">Uncharacterized protein</fullName>
    </submittedName>
</protein>
<dbReference type="Ensembl" id="ENSAMXT00005008532.1">
    <property type="protein sequence ID" value="ENSAMXP00005007569.1"/>
    <property type="gene ID" value="ENSAMXG00005004514.1"/>
</dbReference>
<dbReference type="GO" id="GO:0034315">
    <property type="term" value="P:regulation of Arp2/3 complex-mediated actin nucleation"/>
    <property type="evidence" value="ECO:0007669"/>
    <property type="project" value="TreeGrafter"/>
</dbReference>
<dbReference type="AlphaFoldDB" id="A0A8B9H5I6"/>
<dbReference type="GO" id="GO:0005543">
    <property type="term" value="F:phospholipid binding"/>
    <property type="evidence" value="ECO:0007669"/>
    <property type="project" value="TreeGrafter"/>
</dbReference>
<feature type="region of interest" description="Disordered" evidence="1">
    <location>
        <begin position="1"/>
        <end position="28"/>
    </location>
</feature>
<dbReference type="GO" id="GO:0006886">
    <property type="term" value="P:intracellular protein transport"/>
    <property type="evidence" value="ECO:0007669"/>
    <property type="project" value="TreeGrafter"/>
</dbReference>
<feature type="compositionally biased region" description="Polar residues" evidence="1">
    <location>
        <begin position="42"/>
        <end position="51"/>
    </location>
</feature>
<dbReference type="Proteomes" id="UP000694621">
    <property type="component" value="Unplaced"/>
</dbReference>
<dbReference type="GO" id="GO:0032588">
    <property type="term" value="C:trans-Golgi network membrane"/>
    <property type="evidence" value="ECO:0007669"/>
    <property type="project" value="TreeGrafter"/>
</dbReference>
<accession>A0A8B9H5I6</accession>
<dbReference type="InterPro" id="IPR030798">
    <property type="entry name" value="Arfaptin_fam"/>
</dbReference>
<evidence type="ECO:0000313" key="3">
    <source>
        <dbReference type="Proteomes" id="UP000694621"/>
    </source>
</evidence>
<name>A0A8B9H5I6_ASTMX</name>
<feature type="region of interest" description="Disordered" evidence="1">
    <location>
        <begin position="42"/>
        <end position="81"/>
    </location>
</feature>
<evidence type="ECO:0000256" key="1">
    <source>
        <dbReference type="SAM" id="MobiDB-lite"/>
    </source>
</evidence>
<organism evidence="2 3">
    <name type="scientific">Astyanax mexicanus</name>
    <name type="common">Blind cave fish</name>
    <name type="synonym">Astyanax fasciatus mexicanus</name>
    <dbReference type="NCBI Taxonomy" id="7994"/>
    <lineage>
        <taxon>Eukaryota</taxon>
        <taxon>Metazoa</taxon>
        <taxon>Chordata</taxon>
        <taxon>Craniata</taxon>
        <taxon>Vertebrata</taxon>
        <taxon>Euteleostomi</taxon>
        <taxon>Actinopterygii</taxon>
        <taxon>Neopterygii</taxon>
        <taxon>Teleostei</taxon>
        <taxon>Ostariophysi</taxon>
        <taxon>Characiformes</taxon>
        <taxon>Characoidei</taxon>
        <taxon>Acestrorhamphidae</taxon>
        <taxon>Acestrorhamphinae</taxon>
        <taxon>Astyanax</taxon>
    </lineage>
</organism>
<feature type="compositionally biased region" description="Low complexity" evidence="1">
    <location>
        <begin position="70"/>
        <end position="79"/>
    </location>
</feature>
<dbReference type="PANTHER" id="PTHR12141">
    <property type="entry name" value="ARFAPTIN-RELATED"/>
    <property type="match status" value="1"/>
</dbReference>
<evidence type="ECO:0000313" key="2">
    <source>
        <dbReference type="Ensembl" id="ENSAMXP00005007569.1"/>
    </source>
</evidence>
<proteinExistence type="predicted"/>
<reference evidence="2" key="1">
    <citation type="submission" date="2025-08" db="UniProtKB">
        <authorList>
            <consortium name="Ensembl"/>
        </authorList>
    </citation>
    <scope>IDENTIFICATION</scope>
</reference>
<dbReference type="PANTHER" id="PTHR12141:SF3">
    <property type="entry name" value="ARFAPTIN-2"/>
    <property type="match status" value="1"/>
</dbReference>
<sequence>MTDSIMSKAATMEIPINSNGDSRTLGEDDGLEQDLQQVMVSGPNLNETSIVSGGYGGTTEGIIPTRSSMHHSSSSSAMAEEATRGVAVEKFDMMKKWSMNTYKVGISA</sequence>